<keyword evidence="3" id="KW-1185">Reference proteome</keyword>
<accession>A0A4R2PNI3</accession>
<comment type="caution">
    <text evidence="2">The sequence shown here is derived from an EMBL/GenBank/DDBJ whole genome shotgun (WGS) entry which is preliminary data.</text>
</comment>
<evidence type="ECO:0000313" key="3">
    <source>
        <dbReference type="Proteomes" id="UP000295399"/>
    </source>
</evidence>
<evidence type="ECO:0000313" key="2">
    <source>
        <dbReference type="EMBL" id="TCP36318.1"/>
    </source>
</evidence>
<dbReference type="Proteomes" id="UP000295399">
    <property type="component" value="Unassembled WGS sequence"/>
</dbReference>
<dbReference type="RefSeq" id="WP_132707868.1">
    <property type="nucleotide sequence ID" value="NZ_JACIGF010000003.1"/>
</dbReference>
<sequence>MTERFFPARRRLLRGAAVAVLASVVAACGMGGASPDEFVVVSKPNLAVPPDFELRPPRPGKPPVQDIDVTRQAIQALFPGRTELPPPSPGEQALMRELGEVSHSARAELRATEDIVVAKSLLLPTILGIDDREMAGEGAIIDRVASRPQGR</sequence>
<dbReference type="PROSITE" id="PS51318">
    <property type="entry name" value="TAT"/>
    <property type="match status" value="1"/>
</dbReference>
<feature type="chain" id="PRO_5020624070" evidence="1">
    <location>
        <begin position="28"/>
        <end position="151"/>
    </location>
</feature>
<dbReference type="PROSITE" id="PS51257">
    <property type="entry name" value="PROKAR_LIPOPROTEIN"/>
    <property type="match status" value="1"/>
</dbReference>
<protein>
    <submittedName>
        <fullName evidence="2">DUF3035 family protein</fullName>
    </submittedName>
</protein>
<dbReference type="InterPro" id="IPR021395">
    <property type="entry name" value="DUF3035"/>
</dbReference>
<name>A0A4R2PNI3_RHOSA</name>
<proteinExistence type="predicted"/>
<gene>
    <name evidence="2" type="ORF">EV659_103207</name>
</gene>
<reference evidence="2 3" key="1">
    <citation type="submission" date="2019-03" db="EMBL/GenBank/DDBJ databases">
        <title>Genomic Encyclopedia of Type Strains, Phase IV (KMG-IV): sequencing the most valuable type-strain genomes for metagenomic binning, comparative biology and taxonomic classification.</title>
        <authorList>
            <person name="Goeker M."/>
        </authorList>
    </citation>
    <scope>NUCLEOTIDE SEQUENCE [LARGE SCALE GENOMIC DNA]</scope>
    <source>
        <strain evidence="2 3">DSM 2132</strain>
    </source>
</reference>
<organism evidence="2 3">
    <name type="scientific">Rhodothalassium salexigens DSM 2132</name>
    <dbReference type="NCBI Taxonomy" id="1188247"/>
    <lineage>
        <taxon>Bacteria</taxon>
        <taxon>Pseudomonadati</taxon>
        <taxon>Pseudomonadota</taxon>
        <taxon>Alphaproteobacteria</taxon>
        <taxon>Rhodothalassiales</taxon>
        <taxon>Rhodothalassiaceae</taxon>
        <taxon>Rhodothalassium</taxon>
    </lineage>
</organism>
<dbReference type="InterPro" id="IPR006311">
    <property type="entry name" value="TAT_signal"/>
</dbReference>
<feature type="signal peptide" evidence="1">
    <location>
        <begin position="1"/>
        <end position="27"/>
    </location>
</feature>
<evidence type="ECO:0000256" key="1">
    <source>
        <dbReference type="SAM" id="SignalP"/>
    </source>
</evidence>
<keyword evidence="1" id="KW-0732">Signal</keyword>
<dbReference type="AlphaFoldDB" id="A0A4R2PNI3"/>
<dbReference type="OrthoDB" id="8478256at2"/>
<dbReference type="EMBL" id="SLXO01000003">
    <property type="protein sequence ID" value="TCP36318.1"/>
    <property type="molecule type" value="Genomic_DNA"/>
</dbReference>
<dbReference type="Pfam" id="PF11233">
    <property type="entry name" value="DUF3035"/>
    <property type="match status" value="1"/>
</dbReference>
<dbReference type="InParanoid" id="A0A4R2PNI3"/>